<name>A0ABV7ITQ2_9SPHN</name>
<feature type="chain" id="PRO_5046870412" evidence="1">
    <location>
        <begin position="38"/>
        <end position="631"/>
    </location>
</feature>
<evidence type="ECO:0000313" key="2">
    <source>
        <dbReference type="EMBL" id="MFC3174596.1"/>
    </source>
</evidence>
<accession>A0ABV7ITQ2</accession>
<organism evidence="2 3">
    <name type="scientific">Novosphingobium bradum</name>
    <dbReference type="NCBI Taxonomy" id="1737444"/>
    <lineage>
        <taxon>Bacteria</taxon>
        <taxon>Pseudomonadati</taxon>
        <taxon>Pseudomonadota</taxon>
        <taxon>Alphaproteobacteria</taxon>
        <taxon>Sphingomonadales</taxon>
        <taxon>Sphingomonadaceae</taxon>
        <taxon>Novosphingobium</taxon>
    </lineage>
</organism>
<protein>
    <submittedName>
        <fullName evidence="2">DUF885 domain-containing protein</fullName>
    </submittedName>
</protein>
<dbReference type="InterPro" id="IPR010281">
    <property type="entry name" value="DUF885"/>
</dbReference>
<dbReference type="RefSeq" id="WP_379509944.1">
    <property type="nucleotide sequence ID" value="NZ_JBHRTQ010000007.1"/>
</dbReference>
<keyword evidence="1" id="KW-0732">Signal</keyword>
<dbReference type="EMBL" id="JBHRTQ010000007">
    <property type="protein sequence ID" value="MFC3174596.1"/>
    <property type="molecule type" value="Genomic_DNA"/>
</dbReference>
<comment type="caution">
    <text evidence="2">The sequence shown here is derived from an EMBL/GenBank/DDBJ whole genome shotgun (WGS) entry which is preliminary data.</text>
</comment>
<evidence type="ECO:0000256" key="1">
    <source>
        <dbReference type="SAM" id="SignalP"/>
    </source>
</evidence>
<dbReference type="PANTHER" id="PTHR33361:SF16">
    <property type="entry name" value="DUF885 DOMAIN-CONTAINING PROTEIN"/>
    <property type="match status" value="1"/>
</dbReference>
<dbReference type="Pfam" id="PF05960">
    <property type="entry name" value="DUF885"/>
    <property type="match status" value="1"/>
</dbReference>
<dbReference type="PANTHER" id="PTHR33361">
    <property type="entry name" value="GLR0591 PROTEIN"/>
    <property type="match status" value="1"/>
</dbReference>
<dbReference type="Proteomes" id="UP001595604">
    <property type="component" value="Unassembled WGS sequence"/>
</dbReference>
<reference evidence="3" key="1">
    <citation type="journal article" date="2019" name="Int. J. Syst. Evol. Microbiol.">
        <title>The Global Catalogue of Microorganisms (GCM) 10K type strain sequencing project: providing services to taxonomists for standard genome sequencing and annotation.</title>
        <authorList>
            <consortium name="The Broad Institute Genomics Platform"/>
            <consortium name="The Broad Institute Genome Sequencing Center for Infectious Disease"/>
            <person name="Wu L."/>
            <person name="Ma J."/>
        </authorList>
    </citation>
    <scope>NUCLEOTIDE SEQUENCE [LARGE SCALE GENOMIC DNA]</scope>
    <source>
        <strain evidence="3">KCTC 42984</strain>
    </source>
</reference>
<evidence type="ECO:0000313" key="3">
    <source>
        <dbReference type="Proteomes" id="UP001595604"/>
    </source>
</evidence>
<keyword evidence="3" id="KW-1185">Reference proteome</keyword>
<sequence length="631" mass="68563">MTFRGHIRLAARLAGMPRAAIALALAALALAGVPARAAMAPDPAPIAATASSTATGPGESAEDRRLMALLADDARRSEALDPIDRIYRGEHVAPEVLAEVFSASLSRRQLASTRQSLGALARIDRRRLSPERQISHDAFAWEKRTALAFLQPDLRALTEVQPINHFDGLQTAFPAIMARGGSLRFETTADYRANLALMGAIAPVLDQAIVRLREGMASGVVEPGLTVRAMIGQIDALLALGLAESPFLSPVREFPAGVPEDARAPLREAYGAAVRGQVIPAYQRLRRFLAEDYLPAARESVGLAQVPGGGALYRALVRQHTTLAVDPDSVHQLGLAEVARIQQEMAGVERELGYTVPLRAFFDVLRAEPRFHPASAADLAQGYARIARAVDAQVPRYFLNAPRTRLVIEPYPAYRARYEAGGSYNQGSADATRPGVFFYNTYDLKSRFLTGMTTLFLHEGAPGHHFQISLAQENTALPDFQRFGGNTAYVEGWALYAETLGYPMGLYADPMQHWGTLDDEMLRAMRLVVDTGIHGMGWSKDQAVDYMLANSGMGRTDAVAEVERYIAIPGQALAYKLGALTIQRLRARAEAALGPRFDIRAFHEQVLGSGALPLPVLEAKIDRWIAGQAAR</sequence>
<gene>
    <name evidence="2" type="ORF">ACFOD9_10065</name>
</gene>
<feature type="signal peptide" evidence="1">
    <location>
        <begin position="1"/>
        <end position="37"/>
    </location>
</feature>
<proteinExistence type="predicted"/>